<dbReference type="GO" id="GO:0006269">
    <property type="term" value="P:DNA replication, synthesis of primer"/>
    <property type="evidence" value="ECO:0007669"/>
    <property type="project" value="UniProtKB-KW"/>
</dbReference>
<gene>
    <name evidence="11" type="ORF">FOMPIDRAFT_1160633</name>
</gene>
<keyword evidence="9" id="KW-0804">Transcription</keyword>
<keyword evidence="5" id="KW-0548">Nucleotidyltransferase</keyword>
<sequence length="424" mass="48474">MLAFYKRLYPYKSIFGWLNHEHVPTKRWTHREWAFTLPPDTYVRYQSFADAEDLKKQVCQLNPTRFEIGPVYSAKPRDRKTVRAANFTPQLRELVFDIDMTDYDEIRTCCSGADICSRCWAFIAVAVRVLDKSIRDQFGYKHLLWVYSGRRGIHLWISDKEAMELTDEQRRALVGNLTVIQGGKEMKKKVNVRQGTKPPPPSISTALGFLSKRFAEIILDDQDCFAQEDGWEVLLQLLPVSDQVRRGWRAKWEVKPLSSSAKWDAVKTEAKKNEAIMLPAMEDIVLQYTYPRLDAEVSKHRNHLLKAPFCIHPKTGRVCVPVDPSTIDDFNPERVPTVGQLLRELDEVGANPSGEGAERHSGRSHFTSLGKAAILITTALRADWQRTSLKPYVDMLDKHVAALMDEVRRAKREAGPGESAEHVL</sequence>
<keyword evidence="3 10" id="KW-0639">Primosome</keyword>
<accession>S8FV67</accession>
<dbReference type="InterPro" id="IPR014052">
    <property type="entry name" value="DNA_primase_ssu_euk/arc"/>
</dbReference>
<dbReference type="InParanoid" id="S8FV67"/>
<dbReference type="FunFam" id="3.90.920.10:FF:000003">
    <property type="entry name" value="DNA primase"/>
    <property type="match status" value="1"/>
</dbReference>
<dbReference type="GO" id="GO:0005658">
    <property type="term" value="C:alpha DNA polymerase:primase complex"/>
    <property type="evidence" value="ECO:0007669"/>
    <property type="project" value="UniProtKB-ARBA"/>
</dbReference>
<reference evidence="11 12" key="1">
    <citation type="journal article" date="2012" name="Science">
        <title>The Paleozoic origin of enzymatic lignin decomposition reconstructed from 31 fungal genomes.</title>
        <authorList>
            <person name="Floudas D."/>
            <person name="Binder M."/>
            <person name="Riley R."/>
            <person name="Barry K."/>
            <person name="Blanchette R.A."/>
            <person name="Henrissat B."/>
            <person name="Martinez A.T."/>
            <person name="Otillar R."/>
            <person name="Spatafora J.W."/>
            <person name="Yadav J.S."/>
            <person name="Aerts A."/>
            <person name="Benoit I."/>
            <person name="Boyd A."/>
            <person name="Carlson A."/>
            <person name="Copeland A."/>
            <person name="Coutinho P.M."/>
            <person name="de Vries R.P."/>
            <person name="Ferreira P."/>
            <person name="Findley K."/>
            <person name="Foster B."/>
            <person name="Gaskell J."/>
            <person name="Glotzer D."/>
            <person name="Gorecki P."/>
            <person name="Heitman J."/>
            <person name="Hesse C."/>
            <person name="Hori C."/>
            <person name="Igarashi K."/>
            <person name="Jurgens J.A."/>
            <person name="Kallen N."/>
            <person name="Kersten P."/>
            <person name="Kohler A."/>
            <person name="Kuees U."/>
            <person name="Kumar T.K.A."/>
            <person name="Kuo A."/>
            <person name="LaButti K."/>
            <person name="Larrondo L.F."/>
            <person name="Lindquist E."/>
            <person name="Ling A."/>
            <person name="Lombard V."/>
            <person name="Lucas S."/>
            <person name="Lundell T."/>
            <person name="Martin R."/>
            <person name="McLaughlin D.J."/>
            <person name="Morgenstern I."/>
            <person name="Morin E."/>
            <person name="Murat C."/>
            <person name="Nagy L.G."/>
            <person name="Nolan M."/>
            <person name="Ohm R.A."/>
            <person name="Patyshakuliyeva A."/>
            <person name="Rokas A."/>
            <person name="Ruiz-Duenas F.J."/>
            <person name="Sabat G."/>
            <person name="Salamov A."/>
            <person name="Samejima M."/>
            <person name="Schmutz J."/>
            <person name="Slot J.C."/>
            <person name="St John F."/>
            <person name="Stenlid J."/>
            <person name="Sun H."/>
            <person name="Sun S."/>
            <person name="Syed K."/>
            <person name="Tsang A."/>
            <person name="Wiebenga A."/>
            <person name="Young D."/>
            <person name="Pisabarro A."/>
            <person name="Eastwood D.C."/>
            <person name="Martin F."/>
            <person name="Cullen D."/>
            <person name="Grigoriev I.V."/>
            <person name="Hibbett D.S."/>
        </authorList>
    </citation>
    <scope>NUCLEOTIDE SEQUENCE</scope>
    <source>
        <strain evidence="12">FP-58527</strain>
    </source>
</reference>
<dbReference type="EMBL" id="KE504137">
    <property type="protein sequence ID" value="EPT02130.1"/>
    <property type="molecule type" value="Genomic_DNA"/>
</dbReference>
<dbReference type="SUPFAM" id="SSF56747">
    <property type="entry name" value="Prim-pol domain"/>
    <property type="match status" value="1"/>
</dbReference>
<keyword evidence="4 10" id="KW-0808">Transferase</keyword>
<dbReference type="STRING" id="743788.S8FV67"/>
<evidence type="ECO:0000313" key="11">
    <source>
        <dbReference type="EMBL" id="EPT02130.1"/>
    </source>
</evidence>
<dbReference type="PANTHER" id="PTHR10536">
    <property type="entry name" value="DNA PRIMASE SMALL SUBUNIT"/>
    <property type="match status" value="1"/>
</dbReference>
<evidence type="ECO:0000256" key="3">
    <source>
        <dbReference type="ARBA" id="ARBA00022515"/>
    </source>
</evidence>
<keyword evidence="12" id="KW-1185">Reference proteome</keyword>
<dbReference type="Proteomes" id="UP000015241">
    <property type="component" value="Unassembled WGS sequence"/>
</dbReference>
<dbReference type="Gene3D" id="3.90.920.10">
    <property type="entry name" value="DNA primase, PRIM domain"/>
    <property type="match status" value="1"/>
</dbReference>
<dbReference type="GO" id="GO:0046872">
    <property type="term" value="F:metal ion binding"/>
    <property type="evidence" value="ECO:0007669"/>
    <property type="project" value="UniProtKB-KW"/>
</dbReference>
<evidence type="ECO:0000256" key="8">
    <source>
        <dbReference type="ARBA" id="ARBA00022833"/>
    </source>
</evidence>
<dbReference type="InterPro" id="IPR002755">
    <property type="entry name" value="DNA_primase_S"/>
</dbReference>
<evidence type="ECO:0000256" key="7">
    <source>
        <dbReference type="ARBA" id="ARBA00022723"/>
    </source>
</evidence>
<keyword evidence="8" id="KW-0862">Zinc</keyword>
<evidence type="ECO:0000313" key="12">
    <source>
        <dbReference type="Proteomes" id="UP000015241"/>
    </source>
</evidence>
<evidence type="ECO:0000256" key="6">
    <source>
        <dbReference type="ARBA" id="ARBA00022705"/>
    </source>
</evidence>
<dbReference type="FunCoup" id="S8FV67">
    <property type="interactions" value="90"/>
</dbReference>
<evidence type="ECO:0000256" key="9">
    <source>
        <dbReference type="ARBA" id="ARBA00023163"/>
    </source>
</evidence>
<dbReference type="HOGENOM" id="CLU_028288_3_2_1"/>
<comment type="similarity">
    <text evidence="1 10">Belongs to the eukaryotic-type primase small subunit family.</text>
</comment>
<evidence type="ECO:0000256" key="5">
    <source>
        <dbReference type="ARBA" id="ARBA00022695"/>
    </source>
</evidence>
<evidence type="ECO:0000256" key="10">
    <source>
        <dbReference type="RuleBase" id="RU003514"/>
    </source>
</evidence>
<evidence type="ECO:0000256" key="1">
    <source>
        <dbReference type="ARBA" id="ARBA00009762"/>
    </source>
</evidence>
<dbReference type="OrthoDB" id="19606at2759"/>
<evidence type="ECO:0000256" key="2">
    <source>
        <dbReference type="ARBA" id="ARBA00022478"/>
    </source>
</evidence>
<keyword evidence="2 10" id="KW-0240">DNA-directed RNA polymerase</keyword>
<dbReference type="NCBIfam" id="TIGR00335">
    <property type="entry name" value="primase_sml"/>
    <property type="match status" value="1"/>
</dbReference>
<keyword evidence="7" id="KW-0479">Metal-binding</keyword>
<dbReference type="GO" id="GO:0003899">
    <property type="term" value="F:DNA-directed RNA polymerase activity"/>
    <property type="evidence" value="ECO:0007669"/>
    <property type="project" value="InterPro"/>
</dbReference>
<organism evidence="11 12">
    <name type="scientific">Fomitopsis schrenkii</name>
    <name type="common">Brown rot fungus</name>
    <dbReference type="NCBI Taxonomy" id="2126942"/>
    <lineage>
        <taxon>Eukaryota</taxon>
        <taxon>Fungi</taxon>
        <taxon>Dikarya</taxon>
        <taxon>Basidiomycota</taxon>
        <taxon>Agaricomycotina</taxon>
        <taxon>Agaricomycetes</taxon>
        <taxon>Polyporales</taxon>
        <taxon>Fomitopsis</taxon>
    </lineage>
</organism>
<evidence type="ECO:0000256" key="4">
    <source>
        <dbReference type="ARBA" id="ARBA00022679"/>
    </source>
</evidence>
<dbReference type="AlphaFoldDB" id="S8FV67"/>
<proteinExistence type="inferred from homology"/>
<dbReference type="CDD" id="cd04860">
    <property type="entry name" value="AE_Prim_S"/>
    <property type="match status" value="1"/>
</dbReference>
<keyword evidence="6 10" id="KW-0235">DNA replication</keyword>
<dbReference type="Pfam" id="PF01896">
    <property type="entry name" value="DNA_primase_S"/>
    <property type="match status" value="1"/>
</dbReference>
<protein>
    <recommendedName>
        <fullName evidence="10">DNA primase</fullName>
        <ecNumber evidence="10">2.7.7.-</ecNumber>
    </recommendedName>
</protein>
<dbReference type="eggNOG" id="KOG2851">
    <property type="taxonomic scope" value="Eukaryota"/>
</dbReference>
<dbReference type="EC" id="2.7.7.-" evidence="10"/>
<name>S8FV67_FOMSC</name>